<sequence>MQAPTQAKTRSATATPIPALAPVERPGAGASGSSAVICTAENRTAESIIAASAAHGTGAGELVSGASGWNYGDESGG</sequence>
<proteinExistence type="predicted"/>
<evidence type="ECO:0000313" key="2">
    <source>
        <dbReference type="EMBL" id="TEY86647.1"/>
    </source>
</evidence>
<feature type="compositionally biased region" description="Polar residues" evidence="1">
    <location>
        <begin position="1"/>
        <end position="14"/>
    </location>
</feature>
<reference evidence="2 3" key="1">
    <citation type="submission" date="2017-11" db="EMBL/GenBank/DDBJ databases">
        <title>Comparative genomics of Botrytis spp.</title>
        <authorList>
            <person name="Valero-Jimenez C.A."/>
            <person name="Tapia P."/>
            <person name="Veloso J."/>
            <person name="Silva-Moreno E."/>
            <person name="Staats M."/>
            <person name="Valdes J.H."/>
            <person name="Van Kan J.A.L."/>
        </authorList>
    </citation>
    <scope>NUCLEOTIDE SEQUENCE [LARGE SCALE GENOMIC DNA]</scope>
    <source>
        <strain evidence="2 3">MUCL2830</strain>
    </source>
</reference>
<organism evidence="2 3">
    <name type="scientific">Botryotinia calthae</name>
    <dbReference type="NCBI Taxonomy" id="38488"/>
    <lineage>
        <taxon>Eukaryota</taxon>
        <taxon>Fungi</taxon>
        <taxon>Dikarya</taxon>
        <taxon>Ascomycota</taxon>
        <taxon>Pezizomycotina</taxon>
        <taxon>Leotiomycetes</taxon>
        <taxon>Helotiales</taxon>
        <taxon>Sclerotiniaceae</taxon>
        <taxon>Botryotinia</taxon>
    </lineage>
</organism>
<accession>A0A4Y8DHL1</accession>
<feature type="region of interest" description="Disordered" evidence="1">
    <location>
        <begin position="1"/>
        <end position="32"/>
    </location>
</feature>
<gene>
    <name evidence="2" type="ORF">BOTCAL_0005g00650</name>
</gene>
<evidence type="ECO:0000313" key="3">
    <source>
        <dbReference type="Proteomes" id="UP000297299"/>
    </source>
</evidence>
<comment type="caution">
    <text evidence="2">The sequence shown here is derived from an EMBL/GenBank/DDBJ whole genome shotgun (WGS) entry which is preliminary data.</text>
</comment>
<name>A0A4Y8DHL1_9HELO</name>
<protein>
    <submittedName>
        <fullName evidence="2">Uncharacterized protein</fullName>
    </submittedName>
</protein>
<dbReference type="AlphaFoldDB" id="A0A4Y8DHL1"/>
<evidence type="ECO:0000256" key="1">
    <source>
        <dbReference type="SAM" id="MobiDB-lite"/>
    </source>
</evidence>
<dbReference type="EMBL" id="PHWZ01000005">
    <property type="protein sequence ID" value="TEY86647.1"/>
    <property type="molecule type" value="Genomic_DNA"/>
</dbReference>
<keyword evidence="3" id="KW-1185">Reference proteome</keyword>
<dbReference type="Proteomes" id="UP000297299">
    <property type="component" value="Unassembled WGS sequence"/>
</dbReference>